<evidence type="ECO:0000313" key="12">
    <source>
        <dbReference type="Proteomes" id="UP000284842"/>
    </source>
</evidence>
<dbReference type="Gene3D" id="3.40.390.10">
    <property type="entry name" value="Collagenase (Catalytic Domain)"/>
    <property type="match status" value="1"/>
</dbReference>
<dbReference type="GO" id="GO:0006508">
    <property type="term" value="P:proteolysis"/>
    <property type="evidence" value="ECO:0007669"/>
    <property type="project" value="UniProtKB-KW"/>
</dbReference>
<comment type="similarity">
    <text evidence="1">Belongs to the peptidase M43B family.</text>
</comment>
<keyword evidence="8" id="KW-1015">Disulfide bond</keyword>
<evidence type="ECO:0000256" key="1">
    <source>
        <dbReference type="ARBA" id="ARBA00008721"/>
    </source>
</evidence>
<reference evidence="11 12" key="1">
    <citation type="journal article" date="2018" name="Evol. Lett.">
        <title>Horizontal gene cluster transfer increased hallucinogenic mushroom diversity.</title>
        <authorList>
            <person name="Reynolds H.T."/>
            <person name="Vijayakumar V."/>
            <person name="Gluck-Thaler E."/>
            <person name="Korotkin H.B."/>
            <person name="Matheny P.B."/>
            <person name="Slot J.C."/>
        </authorList>
    </citation>
    <scope>NUCLEOTIDE SEQUENCE [LARGE SCALE GENOMIC DNA]</scope>
    <source>
        <strain evidence="11 12">2629</strain>
    </source>
</reference>
<dbReference type="CDD" id="cd04275">
    <property type="entry name" value="ZnMc_pappalysin_like"/>
    <property type="match status" value="1"/>
</dbReference>
<dbReference type="SUPFAM" id="SSF55486">
    <property type="entry name" value="Metalloproteases ('zincins'), catalytic domain"/>
    <property type="match status" value="1"/>
</dbReference>
<comment type="caution">
    <text evidence="11">The sequence shown here is derived from an EMBL/GenBank/DDBJ whole genome shotgun (WGS) entry which is preliminary data.</text>
</comment>
<dbReference type="GO" id="GO:0046872">
    <property type="term" value="F:metal ion binding"/>
    <property type="evidence" value="ECO:0007669"/>
    <property type="project" value="UniProtKB-KW"/>
</dbReference>
<dbReference type="AlphaFoldDB" id="A0A409Y9V8"/>
<evidence type="ECO:0000256" key="2">
    <source>
        <dbReference type="ARBA" id="ARBA00022670"/>
    </source>
</evidence>
<sequence>MFNSVLRFTTLALAFVTPFVSIDGVSAQFDGDRCGTIAPIGQERIDIEDSLRAFRSNITDARIAPATINVYFHVVAENNTREGGNVPDAMIQNQIASLNNDYLPAGLTFRLVQTDRTVNAAWYRRAYIGNAESTQMTSALSKGTGADLNIYTVGFKEPPPGEKPLLGYATFPWELAQNGKLDGVVLLAESLPGGTAAPFNLGKTATHEIGHWTGLFHTFQTGDDAFYCDTVVGDQVDDTPIENGPAFGCPVGRDTCPQAGLDPINNYMDYTDDSCMNNFTVGQANRLRAALSEYRGIPF</sequence>
<keyword evidence="3" id="KW-0479">Metal-binding</keyword>
<dbReference type="InParanoid" id="A0A409Y9V8"/>
<evidence type="ECO:0000256" key="3">
    <source>
        <dbReference type="ARBA" id="ARBA00022723"/>
    </source>
</evidence>
<dbReference type="OrthoDB" id="536211at2759"/>
<dbReference type="PANTHER" id="PTHR47466">
    <property type="match status" value="1"/>
</dbReference>
<organism evidence="11 12">
    <name type="scientific">Panaeolus cyanescens</name>
    <dbReference type="NCBI Taxonomy" id="181874"/>
    <lineage>
        <taxon>Eukaryota</taxon>
        <taxon>Fungi</taxon>
        <taxon>Dikarya</taxon>
        <taxon>Basidiomycota</taxon>
        <taxon>Agaricomycotina</taxon>
        <taxon>Agaricomycetes</taxon>
        <taxon>Agaricomycetidae</taxon>
        <taxon>Agaricales</taxon>
        <taxon>Agaricineae</taxon>
        <taxon>Galeropsidaceae</taxon>
        <taxon>Panaeolus</taxon>
    </lineage>
</organism>
<name>A0A409Y9V8_9AGAR</name>
<keyword evidence="5" id="KW-0378">Hydrolase</keyword>
<evidence type="ECO:0000256" key="7">
    <source>
        <dbReference type="ARBA" id="ARBA00023049"/>
    </source>
</evidence>
<dbReference type="PANTHER" id="PTHR47466:SF1">
    <property type="entry name" value="METALLOPROTEASE MEP1 (AFU_ORTHOLOGUE AFUA_1G07730)-RELATED"/>
    <property type="match status" value="1"/>
</dbReference>
<keyword evidence="7" id="KW-0482">Metalloprotease</keyword>
<keyword evidence="12" id="KW-1185">Reference proteome</keyword>
<evidence type="ECO:0000256" key="9">
    <source>
        <dbReference type="SAM" id="SignalP"/>
    </source>
</evidence>
<evidence type="ECO:0000259" key="10">
    <source>
        <dbReference type="Pfam" id="PF05572"/>
    </source>
</evidence>
<keyword evidence="4 9" id="KW-0732">Signal</keyword>
<keyword evidence="2" id="KW-0645">Protease</keyword>
<protein>
    <recommendedName>
        <fullName evidence="10">Peptidase M43 pregnancy-associated plasma-A domain-containing protein</fullName>
    </recommendedName>
</protein>
<dbReference type="InterPro" id="IPR008754">
    <property type="entry name" value="Peptidase_M43"/>
</dbReference>
<dbReference type="STRING" id="181874.A0A409Y9V8"/>
<evidence type="ECO:0000256" key="6">
    <source>
        <dbReference type="ARBA" id="ARBA00022833"/>
    </source>
</evidence>
<dbReference type="Proteomes" id="UP000284842">
    <property type="component" value="Unassembled WGS sequence"/>
</dbReference>
<evidence type="ECO:0000256" key="4">
    <source>
        <dbReference type="ARBA" id="ARBA00022729"/>
    </source>
</evidence>
<dbReference type="Pfam" id="PF05572">
    <property type="entry name" value="Peptidase_M43"/>
    <property type="match status" value="1"/>
</dbReference>
<feature type="domain" description="Peptidase M43 pregnancy-associated plasma-A" evidence="10">
    <location>
        <begin position="200"/>
        <end position="291"/>
    </location>
</feature>
<keyword evidence="6" id="KW-0862">Zinc</keyword>
<proteinExistence type="inferred from homology"/>
<dbReference type="GO" id="GO:0008237">
    <property type="term" value="F:metallopeptidase activity"/>
    <property type="evidence" value="ECO:0007669"/>
    <property type="project" value="UniProtKB-KW"/>
</dbReference>
<dbReference type="InterPro" id="IPR024079">
    <property type="entry name" value="MetalloPept_cat_dom_sf"/>
</dbReference>
<feature type="chain" id="PRO_5019039537" description="Peptidase M43 pregnancy-associated plasma-A domain-containing protein" evidence="9">
    <location>
        <begin position="28"/>
        <end position="299"/>
    </location>
</feature>
<evidence type="ECO:0000313" key="11">
    <source>
        <dbReference type="EMBL" id="PPQ99673.1"/>
    </source>
</evidence>
<evidence type="ECO:0000256" key="8">
    <source>
        <dbReference type="ARBA" id="ARBA00023157"/>
    </source>
</evidence>
<feature type="signal peptide" evidence="9">
    <location>
        <begin position="1"/>
        <end position="27"/>
    </location>
</feature>
<accession>A0A409Y9V8</accession>
<gene>
    <name evidence="11" type="ORF">CVT24_009745</name>
</gene>
<evidence type="ECO:0000256" key="5">
    <source>
        <dbReference type="ARBA" id="ARBA00022801"/>
    </source>
</evidence>
<dbReference type="EMBL" id="NHTK01001349">
    <property type="protein sequence ID" value="PPQ99673.1"/>
    <property type="molecule type" value="Genomic_DNA"/>
</dbReference>